<evidence type="ECO:0000313" key="3">
    <source>
        <dbReference type="Proteomes" id="UP001476798"/>
    </source>
</evidence>
<organism evidence="2 3">
    <name type="scientific">Goodea atripinnis</name>
    <dbReference type="NCBI Taxonomy" id="208336"/>
    <lineage>
        <taxon>Eukaryota</taxon>
        <taxon>Metazoa</taxon>
        <taxon>Chordata</taxon>
        <taxon>Craniata</taxon>
        <taxon>Vertebrata</taxon>
        <taxon>Euteleostomi</taxon>
        <taxon>Actinopterygii</taxon>
        <taxon>Neopterygii</taxon>
        <taxon>Teleostei</taxon>
        <taxon>Neoteleostei</taxon>
        <taxon>Acanthomorphata</taxon>
        <taxon>Ovalentaria</taxon>
        <taxon>Atherinomorphae</taxon>
        <taxon>Cyprinodontiformes</taxon>
        <taxon>Goodeidae</taxon>
        <taxon>Goodea</taxon>
    </lineage>
</organism>
<keyword evidence="1" id="KW-0812">Transmembrane</keyword>
<keyword evidence="3" id="KW-1185">Reference proteome</keyword>
<keyword evidence="1" id="KW-0472">Membrane</keyword>
<sequence length="124" mass="13934">MVGGTPQISPLGIRPSCQTFQHETWEFNICVNIKHIIYTVSFNPSCSAFAKRCPSPVVGSGLFVSLPYNTFLVLVIWYLTFSGTKQSYLLQDISYQPPDNSFPPEYDFSTVRKCGFLTPINNLV</sequence>
<keyword evidence="1" id="KW-1133">Transmembrane helix</keyword>
<dbReference type="EMBL" id="JAHRIO010079808">
    <property type="protein sequence ID" value="MEQ2183617.1"/>
    <property type="molecule type" value="Genomic_DNA"/>
</dbReference>
<accession>A0ABV0PJE4</accession>
<dbReference type="Proteomes" id="UP001476798">
    <property type="component" value="Unassembled WGS sequence"/>
</dbReference>
<comment type="caution">
    <text evidence="2">The sequence shown here is derived from an EMBL/GenBank/DDBJ whole genome shotgun (WGS) entry which is preliminary data.</text>
</comment>
<evidence type="ECO:0000256" key="1">
    <source>
        <dbReference type="SAM" id="Phobius"/>
    </source>
</evidence>
<feature type="transmembrane region" description="Helical" evidence="1">
    <location>
        <begin position="57"/>
        <end position="79"/>
    </location>
</feature>
<reference evidence="2 3" key="1">
    <citation type="submission" date="2021-06" db="EMBL/GenBank/DDBJ databases">
        <authorList>
            <person name="Palmer J.M."/>
        </authorList>
    </citation>
    <scope>NUCLEOTIDE SEQUENCE [LARGE SCALE GENOMIC DNA]</scope>
    <source>
        <strain evidence="2 3">GA_2019</strain>
        <tissue evidence="2">Muscle</tissue>
    </source>
</reference>
<proteinExistence type="predicted"/>
<gene>
    <name evidence="2" type="ORF">GOODEAATRI_034661</name>
</gene>
<name>A0ABV0PJE4_9TELE</name>
<evidence type="ECO:0000313" key="2">
    <source>
        <dbReference type="EMBL" id="MEQ2183617.1"/>
    </source>
</evidence>
<protein>
    <submittedName>
        <fullName evidence="2">Uncharacterized protein</fullName>
    </submittedName>
</protein>